<proteinExistence type="predicted"/>
<evidence type="ECO:0000259" key="7">
    <source>
        <dbReference type="Pfam" id="PF17917"/>
    </source>
</evidence>
<dbReference type="PANTHER" id="PTHR37984">
    <property type="entry name" value="PROTEIN CBG26694"/>
    <property type="match status" value="1"/>
</dbReference>
<keyword evidence="3" id="KW-0540">Nuclease</keyword>
<keyword evidence="5" id="KW-0378">Hydrolase</keyword>
<feature type="domain" description="Reverse transcriptase RNase H-like" evidence="7">
    <location>
        <begin position="388"/>
        <end position="441"/>
    </location>
</feature>
<dbReference type="SUPFAM" id="SSF56672">
    <property type="entry name" value="DNA/RNA polymerases"/>
    <property type="match status" value="1"/>
</dbReference>
<dbReference type="EMBL" id="JARBHB010000003">
    <property type="protein sequence ID" value="KAJ8889750.1"/>
    <property type="molecule type" value="Genomic_DNA"/>
</dbReference>
<dbReference type="InterPro" id="IPR041373">
    <property type="entry name" value="RT_RNaseH"/>
</dbReference>
<dbReference type="PANTHER" id="PTHR37984:SF5">
    <property type="entry name" value="PROTEIN NYNRIN-LIKE"/>
    <property type="match status" value="1"/>
</dbReference>
<keyword evidence="6" id="KW-0695">RNA-directed DNA polymerase</keyword>
<protein>
    <recommendedName>
        <fullName evidence="7">Reverse transcriptase RNase H-like domain-containing protein</fullName>
    </recommendedName>
</protein>
<dbReference type="Proteomes" id="UP001159363">
    <property type="component" value="Chromosome 3"/>
</dbReference>
<reference evidence="8 9" key="1">
    <citation type="submission" date="2023-02" db="EMBL/GenBank/DDBJ databases">
        <title>LHISI_Scaffold_Assembly.</title>
        <authorList>
            <person name="Stuart O.P."/>
            <person name="Cleave R."/>
            <person name="Magrath M.J.L."/>
            <person name="Mikheyev A.S."/>
        </authorList>
    </citation>
    <scope>NUCLEOTIDE SEQUENCE [LARGE SCALE GENOMIC DNA]</scope>
    <source>
        <strain evidence="8">Daus_M_001</strain>
        <tissue evidence="8">Leg muscle</tissue>
    </source>
</reference>
<dbReference type="InterPro" id="IPR050951">
    <property type="entry name" value="Retrovirus_Pol_polyprotein"/>
</dbReference>
<keyword evidence="9" id="KW-1185">Reference proteome</keyword>
<dbReference type="InterPro" id="IPR043502">
    <property type="entry name" value="DNA/RNA_pol_sf"/>
</dbReference>
<evidence type="ECO:0000256" key="4">
    <source>
        <dbReference type="ARBA" id="ARBA00022759"/>
    </source>
</evidence>
<evidence type="ECO:0000313" key="9">
    <source>
        <dbReference type="Proteomes" id="UP001159363"/>
    </source>
</evidence>
<gene>
    <name evidence="8" type="ORF">PR048_009251</name>
</gene>
<organism evidence="8 9">
    <name type="scientific">Dryococelus australis</name>
    <dbReference type="NCBI Taxonomy" id="614101"/>
    <lineage>
        <taxon>Eukaryota</taxon>
        <taxon>Metazoa</taxon>
        <taxon>Ecdysozoa</taxon>
        <taxon>Arthropoda</taxon>
        <taxon>Hexapoda</taxon>
        <taxon>Insecta</taxon>
        <taxon>Pterygota</taxon>
        <taxon>Neoptera</taxon>
        <taxon>Polyneoptera</taxon>
        <taxon>Phasmatodea</taxon>
        <taxon>Verophasmatodea</taxon>
        <taxon>Anareolatae</taxon>
        <taxon>Phasmatidae</taxon>
        <taxon>Eurycanthinae</taxon>
        <taxon>Dryococelus</taxon>
    </lineage>
</organism>
<keyword evidence="1" id="KW-0808">Transferase</keyword>
<sequence>MDNYLKFFKVKITRESKSKLFNYSRHVGRGKLSVRGELGGMKHPNFYRCKMFNARQGKAEQVAGWGSELNGTQALIDNLVKACFVKHLGNYCVQLVVHSKGLVLLGLGNAVEVALEEKSNLYCQHEKLGGYCIQEMVCRDPRATTEPVIDNKDHVNLTGEEEANLPSPRKMGRESWLLVFPIPRITEILEQLGQVEYLSTLDLASRYLQVRMNPEGRAKTVFSTPTNPYEFTQMMLGLKGVSTTFEQLTKTCTWMMWWCTEDRGLSIMVEYIMEDNLKVQPDKREFLRNEVTYLGHMPYPSKVNMINVFLNKPQRKKTTQVVSRFINGYGRIAKPLYELLKDQAKYEWGNKQDWVFEALKDALVCEPVLQYPDFEQPFFMVCQLNIFKAERNYSTTEWELYSIIWAVKYFRHYLLRCHLTIVSDHKSLTWIFSLKDPSSRLL</sequence>
<accession>A0ABQ9I0G4</accession>
<evidence type="ECO:0000256" key="1">
    <source>
        <dbReference type="ARBA" id="ARBA00022679"/>
    </source>
</evidence>
<comment type="caution">
    <text evidence="8">The sequence shown here is derived from an EMBL/GenBank/DDBJ whole genome shotgun (WGS) entry which is preliminary data.</text>
</comment>
<evidence type="ECO:0000313" key="8">
    <source>
        <dbReference type="EMBL" id="KAJ8889750.1"/>
    </source>
</evidence>
<dbReference type="Gene3D" id="3.30.70.270">
    <property type="match status" value="2"/>
</dbReference>
<name>A0ABQ9I0G4_9NEOP</name>
<evidence type="ECO:0000256" key="5">
    <source>
        <dbReference type="ARBA" id="ARBA00022801"/>
    </source>
</evidence>
<keyword evidence="4" id="KW-0255">Endonuclease</keyword>
<evidence type="ECO:0000256" key="6">
    <source>
        <dbReference type="ARBA" id="ARBA00022918"/>
    </source>
</evidence>
<dbReference type="Gene3D" id="3.10.10.10">
    <property type="entry name" value="HIV Type 1 Reverse Transcriptase, subunit A, domain 1"/>
    <property type="match status" value="1"/>
</dbReference>
<keyword evidence="2" id="KW-0548">Nucleotidyltransferase</keyword>
<dbReference type="Pfam" id="PF17917">
    <property type="entry name" value="RT_RNaseH"/>
    <property type="match status" value="1"/>
</dbReference>
<evidence type="ECO:0000256" key="3">
    <source>
        <dbReference type="ARBA" id="ARBA00022722"/>
    </source>
</evidence>
<evidence type="ECO:0000256" key="2">
    <source>
        <dbReference type="ARBA" id="ARBA00022695"/>
    </source>
</evidence>
<dbReference type="InterPro" id="IPR043128">
    <property type="entry name" value="Rev_trsase/Diguanyl_cyclase"/>
</dbReference>